<evidence type="ECO:0000256" key="1">
    <source>
        <dbReference type="SAM" id="Coils"/>
    </source>
</evidence>
<accession>K6YDK7</accession>
<dbReference type="EMBL" id="BAEN01000068">
    <property type="protein sequence ID" value="GAC16277.1"/>
    <property type="molecule type" value="Genomic_DNA"/>
</dbReference>
<keyword evidence="1" id="KW-0175">Coiled coil</keyword>
<keyword evidence="2" id="KW-0812">Transmembrane</keyword>
<proteinExistence type="predicted"/>
<dbReference type="OrthoDB" id="6332987at2"/>
<dbReference type="Proteomes" id="UP000006334">
    <property type="component" value="Unassembled WGS sequence"/>
</dbReference>
<evidence type="ECO:0000313" key="3">
    <source>
        <dbReference type="EMBL" id="GAC16277.1"/>
    </source>
</evidence>
<keyword evidence="2" id="KW-1133">Transmembrane helix</keyword>
<evidence type="ECO:0000313" key="4">
    <source>
        <dbReference type="Proteomes" id="UP000006334"/>
    </source>
</evidence>
<organism evidence="3 4">
    <name type="scientific">Aliiglaciecola lipolytica E3</name>
    <dbReference type="NCBI Taxonomy" id="1127673"/>
    <lineage>
        <taxon>Bacteria</taxon>
        <taxon>Pseudomonadati</taxon>
        <taxon>Pseudomonadota</taxon>
        <taxon>Gammaproteobacteria</taxon>
        <taxon>Alteromonadales</taxon>
        <taxon>Alteromonadaceae</taxon>
        <taxon>Aliiglaciecola</taxon>
    </lineage>
</organism>
<keyword evidence="2" id="KW-0472">Membrane</keyword>
<dbReference type="eggNOG" id="ENOG5033DJK">
    <property type="taxonomic scope" value="Bacteria"/>
</dbReference>
<evidence type="ECO:0000256" key="2">
    <source>
        <dbReference type="SAM" id="Phobius"/>
    </source>
</evidence>
<gene>
    <name evidence="3" type="ORF">GLIP_3666</name>
</gene>
<protein>
    <submittedName>
        <fullName evidence="3">Uncharacterized protein</fullName>
    </submittedName>
</protein>
<dbReference type="RefSeq" id="WP_008846079.1">
    <property type="nucleotide sequence ID" value="NZ_BAEN01000068.1"/>
</dbReference>
<comment type="caution">
    <text evidence="3">The sequence shown here is derived from an EMBL/GenBank/DDBJ whole genome shotgun (WGS) entry which is preliminary data.</text>
</comment>
<reference evidence="3 4" key="1">
    <citation type="journal article" date="2017" name="Antonie Van Leeuwenhoek">
        <title>Rhizobium rhizosphaerae sp. nov., a novel species isolated from rice rhizosphere.</title>
        <authorList>
            <person name="Zhao J.J."/>
            <person name="Zhang J."/>
            <person name="Zhang R.J."/>
            <person name="Zhang C.W."/>
            <person name="Yin H.Q."/>
            <person name="Zhang X.X."/>
        </authorList>
    </citation>
    <scope>NUCLEOTIDE SEQUENCE [LARGE SCALE GENOMIC DNA]</scope>
    <source>
        <strain evidence="3 4">E3</strain>
    </source>
</reference>
<keyword evidence="4" id="KW-1185">Reference proteome</keyword>
<feature type="coiled-coil region" evidence="1">
    <location>
        <begin position="48"/>
        <end position="75"/>
    </location>
</feature>
<name>K6YDK7_9ALTE</name>
<feature type="transmembrane region" description="Helical" evidence="2">
    <location>
        <begin position="6"/>
        <end position="23"/>
    </location>
</feature>
<dbReference type="STRING" id="1127673.GLIP_3666"/>
<sequence length="90" mass="10485">MSGITITLMIVGCCSIYLAAAWLDTKHDWKLIDWFNGNTQNPFKTNKEQQFKATINNKEQEIKDLKERIQVLEKIVTEPAYELNKKINNL</sequence>
<dbReference type="AlphaFoldDB" id="K6YDK7"/>